<dbReference type="Pfam" id="PF13411">
    <property type="entry name" value="MerR_1"/>
    <property type="match status" value="1"/>
</dbReference>
<dbReference type="eggNOG" id="COG0789">
    <property type="taxonomic scope" value="Bacteria"/>
</dbReference>
<dbReference type="EMBL" id="JH600070">
    <property type="protein sequence ID" value="EIJ42693.1"/>
    <property type="molecule type" value="Genomic_DNA"/>
</dbReference>
<dbReference type="SMART" id="SM00422">
    <property type="entry name" value="HTH_MERR"/>
    <property type="match status" value="1"/>
</dbReference>
<dbReference type="InterPro" id="IPR047057">
    <property type="entry name" value="MerR_fam"/>
</dbReference>
<evidence type="ECO:0000259" key="5">
    <source>
        <dbReference type="PROSITE" id="PS51332"/>
    </source>
</evidence>
<dbReference type="Proteomes" id="UP000005744">
    <property type="component" value="Unassembled WGS sequence"/>
</dbReference>
<keyword evidence="3" id="KW-0804">Transcription</keyword>
<dbReference type="PROSITE" id="PS50937">
    <property type="entry name" value="HTH_MERR_2"/>
    <property type="match status" value="1"/>
</dbReference>
<dbReference type="Pfam" id="PF02310">
    <property type="entry name" value="B12-binding"/>
    <property type="match status" value="1"/>
</dbReference>
<dbReference type="InterPro" id="IPR000551">
    <property type="entry name" value="MerR-type_HTH_dom"/>
</dbReference>
<protein>
    <submittedName>
        <fullName evidence="6">Putative transcriptional regulator</fullName>
    </submittedName>
</protein>
<keyword evidence="1" id="KW-0805">Transcription regulation</keyword>
<feature type="domain" description="HTH merR-type" evidence="4">
    <location>
        <begin position="12"/>
        <end position="81"/>
    </location>
</feature>
<gene>
    <name evidence="6" type="ORF">BegalDRAFT_1819</name>
</gene>
<dbReference type="PROSITE" id="PS51332">
    <property type="entry name" value="B12_BINDING"/>
    <property type="match status" value="1"/>
</dbReference>
<dbReference type="SUPFAM" id="SSF52242">
    <property type="entry name" value="Cobalamin (vitamin B12)-binding domain"/>
    <property type="match status" value="1"/>
</dbReference>
<dbReference type="CDD" id="cd01104">
    <property type="entry name" value="HTH_MlrA-CarA"/>
    <property type="match status" value="1"/>
</dbReference>
<dbReference type="PANTHER" id="PTHR30204">
    <property type="entry name" value="REDOX-CYCLING DRUG-SENSING TRANSCRIPTIONAL ACTIVATOR SOXR"/>
    <property type="match status" value="1"/>
</dbReference>
<dbReference type="OrthoDB" id="9800334at2"/>
<evidence type="ECO:0000256" key="1">
    <source>
        <dbReference type="ARBA" id="ARBA00023015"/>
    </source>
</evidence>
<evidence type="ECO:0000313" key="6">
    <source>
        <dbReference type="EMBL" id="EIJ42693.1"/>
    </source>
</evidence>
<dbReference type="AlphaFoldDB" id="I3CGF0"/>
<dbReference type="InterPro" id="IPR036724">
    <property type="entry name" value="Cobalamin-bd_sf"/>
</dbReference>
<evidence type="ECO:0000256" key="3">
    <source>
        <dbReference type="ARBA" id="ARBA00023163"/>
    </source>
</evidence>
<dbReference type="GO" id="GO:0046872">
    <property type="term" value="F:metal ion binding"/>
    <property type="evidence" value="ECO:0007669"/>
    <property type="project" value="InterPro"/>
</dbReference>
<accession>I3CGF0</accession>
<dbReference type="InterPro" id="IPR036594">
    <property type="entry name" value="Meth_synthase_dom"/>
</dbReference>
<evidence type="ECO:0000313" key="7">
    <source>
        <dbReference type="Proteomes" id="UP000005744"/>
    </source>
</evidence>
<dbReference type="RefSeq" id="WP_002685853.1">
    <property type="nucleotide sequence ID" value="NZ_JH600070.1"/>
</dbReference>
<dbReference type="PANTHER" id="PTHR30204:SF67">
    <property type="entry name" value="HTH-TYPE TRANSCRIPTIONAL REGULATOR MLRA-RELATED"/>
    <property type="match status" value="1"/>
</dbReference>
<feature type="domain" description="B12-binding" evidence="5">
    <location>
        <begin position="180"/>
        <end position="305"/>
    </location>
</feature>
<keyword evidence="7" id="KW-1185">Reference proteome</keyword>
<evidence type="ECO:0000256" key="2">
    <source>
        <dbReference type="ARBA" id="ARBA00023125"/>
    </source>
</evidence>
<dbReference type="CDD" id="cd02065">
    <property type="entry name" value="B12-binding_like"/>
    <property type="match status" value="1"/>
</dbReference>
<dbReference type="Gene3D" id="1.10.1660.10">
    <property type="match status" value="1"/>
</dbReference>
<reference evidence="6 7" key="1">
    <citation type="submission" date="2011-11" db="EMBL/GenBank/DDBJ databases">
        <title>Improved High-Quality Draft sequence of Beggiatoa alba B18lD.</title>
        <authorList>
            <consortium name="US DOE Joint Genome Institute"/>
            <person name="Lucas S."/>
            <person name="Han J."/>
            <person name="Lapidus A."/>
            <person name="Cheng J.-F."/>
            <person name="Goodwin L."/>
            <person name="Pitluck S."/>
            <person name="Peters L."/>
            <person name="Mikhailova N."/>
            <person name="Held B."/>
            <person name="Detter J.C."/>
            <person name="Han C."/>
            <person name="Tapia R."/>
            <person name="Land M."/>
            <person name="Hauser L."/>
            <person name="Kyrpides N."/>
            <person name="Ivanova N."/>
            <person name="Pagani I."/>
            <person name="Samuel K."/>
            <person name="Teske A."/>
            <person name="Mueller J."/>
            <person name="Woyke T."/>
        </authorList>
    </citation>
    <scope>NUCLEOTIDE SEQUENCE [LARGE SCALE GENOMIC DNA]</scope>
    <source>
        <strain evidence="6 7">B18LD</strain>
    </source>
</reference>
<dbReference type="InterPro" id="IPR006158">
    <property type="entry name" value="Cobalamin-bd"/>
</dbReference>
<dbReference type="SUPFAM" id="SSF46955">
    <property type="entry name" value="Putative DNA-binding domain"/>
    <property type="match status" value="1"/>
</dbReference>
<dbReference type="InterPro" id="IPR003759">
    <property type="entry name" value="Cbl-bd_cap"/>
</dbReference>
<name>I3CGF0_9GAMM</name>
<dbReference type="GO" id="GO:0031419">
    <property type="term" value="F:cobalamin binding"/>
    <property type="evidence" value="ECO:0007669"/>
    <property type="project" value="InterPro"/>
</dbReference>
<dbReference type="GO" id="GO:0003700">
    <property type="term" value="F:DNA-binding transcription factor activity"/>
    <property type="evidence" value="ECO:0007669"/>
    <property type="project" value="InterPro"/>
</dbReference>
<evidence type="ECO:0000259" key="4">
    <source>
        <dbReference type="PROSITE" id="PS50937"/>
    </source>
</evidence>
<dbReference type="InterPro" id="IPR009061">
    <property type="entry name" value="DNA-bd_dom_put_sf"/>
</dbReference>
<dbReference type="GO" id="GO:0003677">
    <property type="term" value="F:DNA binding"/>
    <property type="evidence" value="ECO:0007669"/>
    <property type="project" value="UniProtKB-KW"/>
</dbReference>
<dbReference type="Pfam" id="PF02607">
    <property type="entry name" value="B12-binding_2"/>
    <property type="match status" value="1"/>
</dbReference>
<dbReference type="HOGENOM" id="CLU_045945_3_1_6"/>
<sequence>MLREAIQLDAYRYPIRTVASLTGVNPITLRAWERRYGLITPYRTDKGHRLYSQQDIDLICRIVDLLDSGIPISQMKQALQQRLQQGTEVRVESVWGHYLQHMLVAISRLDESCLDATYNEVLALYPIDIVTRDLILPLMQLLGNRWDTAEGCIAEEHFFSVYIRNKLGARFHHRLGMTNGTRLLCACAEGECHEIGLLLFALTAHTEGFETVILGANLPLSELPIAVKRSRSHAIVLSSHANTLRPLLKHNLPLLIQKVQIPVWIGGEASSIYHDEIRQIGAMPLGEDFAQGVKYIQQHFQLHLS</sequence>
<dbReference type="Gene3D" id="3.40.50.280">
    <property type="entry name" value="Cobalamin-binding domain"/>
    <property type="match status" value="1"/>
</dbReference>
<organism evidence="6 7">
    <name type="scientific">Beggiatoa alba B18LD</name>
    <dbReference type="NCBI Taxonomy" id="395493"/>
    <lineage>
        <taxon>Bacteria</taxon>
        <taxon>Pseudomonadati</taxon>
        <taxon>Pseudomonadota</taxon>
        <taxon>Gammaproteobacteria</taxon>
        <taxon>Thiotrichales</taxon>
        <taxon>Thiotrichaceae</taxon>
        <taxon>Beggiatoa</taxon>
    </lineage>
</organism>
<keyword evidence="2" id="KW-0238">DNA-binding</keyword>
<dbReference type="Gene3D" id="1.10.1240.10">
    <property type="entry name" value="Methionine synthase domain"/>
    <property type="match status" value="1"/>
</dbReference>
<dbReference type="STRING" id="395493.BegalDRAFT_1819"/>
<proteinExistence type="predicted"/>